<dbReference type="InterPro" id="IPR036388">
    <property type="entry name" value="WH-like_DNA-bd_sf"/>
</dbReference>
<dbReference type="EMBL" id="FOBH01000013">
    <property type="protein sequence ID" value="SEL50111.1"/>
    <property type="molecule type" value="Genomic_DNA"/>
</dbReference>
<dbReference type="Pfam" id="PF00072">
    <property type="entry name" value="Response_reg"/>
    <property type="match status" value="1"/>
</dbReference>
<evidence type="ECO:0000259" key="11">
    <source>
        <dbReference type="PROSITE" id="PS51755"/>
    </source>
</evidence>
<dbReference type="InterPro" id="IPR039420">
    <property type="entry name" value="WalR-like"/>
</dbReference>
<dbReference type="Proteomes" id="UP000198620">
    <property type="component" value="Unassembled WGS sequence"/>
</dbReference>
<dbReference type="Gene3D" id="1.10.10.10">
    <property type="entry name" value="Winged helix-like DNA-binding domain superfamily/Winged helix DNA-binding domain"/>
    <property type="match status" value="1"/>
</dbReference>
<dbReference type="GO" id="GO:0032993">
    <property type="term" value="C:protein-DNA complex"/>
    <property type="evidence" value="ECO:0007669"/>
    <property type="project" value="TreeGrafter"/>
</dbReference>
<evidence type="ECO:0000256" key="2">
    <source>
        <dbReference type="ARBA" id="ARBA00022490"/>
    </source>
</evidence>
<dbReference type="CDD" id="cd00383">
    <property type="entry name" value="trans_reg_C"/>
    <property type="match status" value="1"/>
</dbReference>
<keyword evidence="13" id="KW-1185">Reference proteome</keyword>
<keyword evidence="5" id="KW-0805">Transcription regulation</keyword>
<evidence type="ECO:0000256" key="4">
    <source>
        <dbReference type="ARBA" id="ARBA00023012"/>
    </source>
</evidence>
<keyword evidence="3 8" id="KW-0597">Phosphoprotein</keyword>
<keyword evidence="2" id="KW-0963">Cytoplasm</keyword>
<dbReference type="SUPFAM" id="SSF52172">
    <property type="entry name" value="CheY-like"/>
    <property type="match status" value="1"/>
</dbReference>
<evidence type="ECO:0000256" key="9">
    <source>
        <dbReference type="PROSITE-ProRule" id="PRU01091"/>
    </source>
</evidence>
<dbReference type="InterPro" id="IPR016032">
    <property type="entry name" value="Sig_transdc_resp-reg_C-effctor"/>
</dbReference>
<keyword evidence="6 9" id="KW-0238">DNA-binding</keyword>
<evidence type="ECO:0000256" key="7">
    <source>
        <dbReference type="ARBA" id="ARBA00023163"/>
    </source>
</evidence>
<gene>
    <name evidence="12" type="ORF">SAMN05216387_11313</name>
</gene>
<feature type="domain" description="Response regulatory" evidence="10">
    <location>
        <begin position="21"/>
        <end position="134"/>
    </location>
</feature>
<dbReference type="InterPro" id="IPR001789">
    <property type="entry name" value="Sig_transdc_resp-reg_receiver"/>
</dbReference>
<evidence type="ECO:0000256" key="5">
    <source>
        <dbReference type="ARBA" id="ARBA00023015"/>
    </source>
</evidence>
<protein>
    <submittedName>
        <fullName evidence="12">Two-component system, OmpR family, response regulator CpxR</fullName>
    </submittedName>
</protein>
<proteinExistence type="predicted"/>
<dbReference type="InterPro" id="IPR011006">
    <property type="entry name" value="CheY-like_superfamily"/>
</dbReference>
<dbReference type="PROSITE" id="PS51755">
    <property type="entry name" value="OMPR_PHOB"/>
    <property type="match status" value="1"/>
</dbReference>
<dbReference type="Gene3D" id="3.40.50.2300">
    <property type="match status" value="1"/>
</dbReference>
<evidence type="ECO:0000256" key="1">
    <source>
        <dbReference type="ARBA" id="ARBA00004496"/>
    </source>
</evidence>
<dbReference type="FunFam" id="3.40.50.2300:FF:000001">
    <property type="entry name" value="DNA-binding response regulator PhoB"/>
    <property type="match status" value="1"/>
</dbReference>
<dbReference type="SMART" id="SM00862">
    <property type="entry name" value="Trans_reg_C"/>
    <property type="match status" value="1"/>
</dbReference>
<evidence type="ECO:0000313" key="12">
    <source>
        <dbReference type="EMBL" id="SEL50111.1"/>
    </source>
</evidence>
<dbReference type="STRING" id="1233.SAMN05216387_11313"/>
<dbReference type="GO" id="GO:0000976">
    <property type="term" value="F:transcription cis-regulatory region binding"/>
    <property type="evidence" value="ECO:0007669"/>
    <property type="project" value="TreeGrafter"/>
</dbReference>
<evidence type="ECO:0000256" key="8">
    <source>
        <dbReference type="PROSITE-ProRule" id="PRU00169"/>
    </source>
</evidence>
<evidence type="ECO:0000313" key="13">
    <source>
        <dbReference type="Proteomes" id="UP000198620"/>
    </source>
</evidence>
<dbReference type="PANTHER" id="PTHR48111">
    <property type="entry name" value="REGULATOR OF RPOS"/>
    <property type="match status" value="1"/>
</dbReference>
<dbReference type="AlphaFoldDB" id="A0A1H7QQ24"/>
<dbReference type="InterPro" id="IPR058124">
    <property type="entry name" value="CpxR-like_REC"/>
</dbReference>
<dbReference type="GO" id="GO:0000156">
    <property type="term" value="F:phosphorelay response regulator activity"/>
    <property type="evidence" value="ECO:0007669"/>
    <property type="project" value="TreeGrafter"/>
</dbReference>
<evidence type="ECO:0000256" key="6">
    <source>
        <dbReference type="ARBA" id="ARBA00023125"/>
    </source>
</evidence>
<name>A0A1H7QQ24_9PROT</name>
<dbReference type="GO" id="GO:0006355">
    <property type="term" value="P:regulation of DNA-templated transcription"/>
    <property type="evidence" value="ECO:0007669"/>
    <property type="project" value="InterPro"/>
</dbReference>
<feature type="DNA-binding region" description="OmpR/PhoB-type" evidence="9">
    <location>
        <begin position="150"/>
        <end position="249"/>
    </location>
</feature>
<dbReference type="GO" id="GO:0005829">
    <property type="term" value="C:cytosol"/>
    <property type="evidence" value="ECO:0007669"/>
    <property type="project" value="TreeGrafter"/>
</dbReference>
<dbReference type="SUPFAM" id="SSF46894">
    <property type="entry name" value="C-terminal effector domain of the bipartite response regulators"/>
    <property type="match status" value="1"/>
</dbReference>
<dbReference type="CDD" id="cd17623">
    <property type="entry name" value="REC_OmpR_CpxR"/>
    <property type="match status" value="1"/>
</dbReference>
<dbReference type="PANTHER" id="PTHR48111:SF39">
    <property type="entry name" value="TRANSCRIPTIONAL REGULATORY PROTEIN CPXR"/>
    <property type="match status" value="1"/>
</dbReference>
<dbReference type="RefSeq" id="WP_342707159.1">
    <property type="nucleotide sequence ID" value="NZ_FOBH01000013.1"/>
</dbReference>
<feature type="domain" description="OmpR/PhoB-type" evidence="11">
    <location>
        <begin position="150"/>
        <end position="249"/>
    </location>
</feature>
<dbReference type="Gene3D" id="6.10.250.690">
    <property type="match status" value="1"/>
</dbReference>
<feature type="modified residue" description="4-aspartylphosphate" evidence="8">
    <location>
        <position position="70"/>
    </location>
</feature>
<dbReference type="PROSITE" id="PS50110">
    <property type="entry name" value="RESPONSE_REGULATORY"/>
    <property type="match status" value="1"/>
</dbReference>
<dbReference type="SMART" id="SM00448">
    <property type="entry name" value="REC"/>
    <property type="match status" value="1"/>
</dbReference>
<accession>A0A1H7QQ24</accession>
<comment type="subcellular location">
    <subcellularLocation>
        <location evidence="1">Cytoplasm</location>
    </subcellularLocation>
</comment>
<evidence type="ECO:0000259" key="10">
    <source>
        <dbReference type="PROSITE" id="PS50110"/>
    </source>
</evidence>
<keyword evidence="4" id="KW-0902">Two-component regulatory system</keyword>
<keyword evidence="7" id="KW-0804">Transcription</keyword>
<organism evidence="12 13">
    <name type="scientific">Nitrosovibrio tenuis</name>
    <dbReference type="NCBI Taxonomy" id="1233"/>
    <lineage>
        <taxon>Bacteria</taxon>
        <taxon>Pseudomonadati</taxon>
        <taxon>Pseudomonadota</taxon>
        <taxon>Betaproteobacteria</taxon>
        <taxon>Nitrosomonadales</taxon>
        <taxon>Nitrosomonadaceae</taxon>
        <taxon>Nitrosovibrio</taxon>
    </lineage>
</organism>
<reference evidence="12 13" key="1">
    <citation type="submission" date="2016-10" db="EMBL/GenBank/DDBJ databases">
        <authorList>
            <person name="de Groot N.N."/>
        </authorList>
    </citation>
    <scope>NUCLEOTIDE SEQUENCE [LARGE SCALE GENOMIC DNA]</scope>
    <source>
        <strain evidence="12 13">Nv1</strain>
    </source>
</reference>
<dbReference type="Pfam" id="PF00486">
    <property type="entry name" value="Trans_reg_C"/>
    <property type="match status" value="1"/>
</dbReference>
<sequence length="250" mass="27855">MTGVIHKVVRNRLDSQEKMARILLADDDIELSDMLIDYLDKEGFEVDVAHDGNAALEKALANQYDLLILDVMMPNRNGFDVLRELRTQSSLPVLMLTARGDDVDSVVGLELGADDYLAKPSNPRVMVARIRAILRRAETQGELHGVNEPPDRIAQHDLVMHIGSRTVLCAGKPIPMTSTEFSLLEVLLREAGHIVSKAKLSEQALGRKLSRYDRSLDMHVSNLRKKLGPLPNGQERIKTVRGVGYIYSLP</sequence>
<dbReference type="InterPro" id="IPR001867">
    <property type="entry name" value="OmpR/PhoB-type_DNA-bd"/>
</dbReference>
<evidence type="ECO:0000256" key="3">
    <source>
        <dbReference type="ARBA" id="ARBA00022553"/>
    </source>
</evidence>